<feature type="non-terminal residue" evidence="4">
    <location>
        <position position="196"/>
    </location>
</feature>
<dbReference type="AlphaFoldDB" id="A0ABD2PIG7"/>
<dbReference type="InterPro" id="IPR000772">
    <property type="entry name" value="Ricin_B_lectin"/>
</dbReference>
<accession>A0ABD2PIG7</accession>
<comment type="caution">
    <text evidence="4">The sequence shown here is derived from an EMBL/GenBank/DDBJ whole genome shotgun (WGS) entry which is preliminary data.</text>
</comment>
<feature type="domain" description="Ricin B lectin" evidence="3">
    <location>
        <begin position="83"/>
        <end position="196"/>
    </location>
</feature>
<dbReference type="PROSITE" id="PS50231">
    <property type="entry name" value="RICIN_B_LECTIN"/>
    <property type="match status" value="1"/>
</dbReference>
<sequence length="196" mass="23402">MRYSRPYKWDSEHEDPVLWNHARVAETLLGEYKSFFFHRYPNAEFGDVSDRKAILQKLNCHDFTWYFRNQNPEQFDPAKAKMTGRIRNPTSDMCLDSHVFFRQVAVKPCRKNGEYQVWFYTDREEIHEGYQNNCFDSTSKKPGIGIMPCIRLDTNQHYPNQTLKSRAIRKDGECLTLIYDQNLLIMEECREEDPNQ</sequence>
<keyword evidence="2" id="KW-1015">Disulfide bond</keyword>
<dbReference type="GO" id="GO:0030246">
    <property type="term" value="F:carbohydrate binding"/>
    <property type="evidence" value="ECO:0007669"/>
    <property type="project" value="UniProtKB-KW"/>
</dbReference>
<gene>
    <name evidence="4" type="primary">GLY-5_8</name>
    <name evidence="4" type="ORF">Ciccas_014321</name>
</gene>
<keyword evidence="1" id="KW-0430">Lectin</keyword>
<evidence type="ECO:0000259" key="3">
    <source>
        <dbReference type="Pfam" id="PF00652"/>
    </source>
</evidence>
<evidence type="ECO:0000256" key="2">
    <source>
        <dbReference type="ARBA" id="ARBA00023157"/>
    </source>
</evidence>
<dbReference type="Gene3D" id="2.80.10.50">
    <property type="match status" value="1"/>
</dbReference>
<organism evidence="4 5">
    <name type="scientific">Cichlidogyrus casuarinus</name>
    <dbReference type="NCBI Taxonomy" id="1844966"/>
    <lineage>
        <taxon>Eukaryota</taxon>
        <taxon>Metazoa</taxon>
        <taxon>Spiralia</taxon>
        <taxon>Lophotrochozoa</taxon>
        <taxon>Platyhelminthes</taxon>
        <taxon>Monogenea</taxon>
        <taxon>Monopisthocotylea</taxon>
        <taxon>Dactylogyridea</taxon>
        <taxon>Ancyrocephalidae</taxon>
        <taxon>Cichlidogyrus</taxon>
    </lineage>
</organism>
<dbReference type="InterPro" id="IPR035992">
    <property type="entry name" value="Ricin_B-like_lectins"/>
</dbReference>
<dbReference type="Proteomes" id="UP001626550">
    <property type="component" value="Unassembled WGS sequence"/>
</dbReference>
<protein>
    <submittedName>
        <fullName evidence="4">UDP-N-acetyl-alpha-D-galactosamine polypeptide N-acetylgalactosaminyltransferase</fullName>
    </submittedName>
</protein>
<dbReference type="Pfam" id="PF00652">
    <property type="entry name" value="Ricin_B_lectin"/>
    <property type="match status" value="1"/>
</dbReference>
<dbReference type="Gene3D" id="1.10.8.460">
    <property type="entry name" value="ppGaNTase-T1 linker domain-like"/>
    <property type="match status" value="1"/>
</dbReference>
<dbReference type="EMBL" id="JBJKFK010008113">
    <property type="protein sequence ID" value="KAL3307172.1"/>
    <property type="molecule type" value="Genomic_DNA"/>
</dbReference>
<name>A0ABD2PIG7_9PLAT</name>
<evidence type="ECO:0000313" key="5">
    <source>
        <dbReference type="Proteomes" id="UP001626550"/>
    </source>
</evidence>
<evidence type="ECO:0000313" key="4">
    <source>
        <dbReference type="EMBL" id="KAL3307172.1"/>
    </source>
</evidence>
<dbReference type="SUPFAM" id="SSF50370">
    <property type="entry name" value="Ricin B-like lectins"/>
    <property type="match status" value="1"/>
</dbReference>
<evidence type="ECO:0000256" key="1">
    <source>
        <dbReference type="ARBA" id="ARBA00022734"/>
    </source>
</evidence>
<dbReference type="PANTHER" id="PTHR11675">
    <property type="entry name" value="N-ACETYLGALACTOSAMINYLTRANSFERASE"/>
    <property type="match status" value="1"/>
</dbReference>
<reference evidence="4 5" key="1">
    <citation type="submission" date="2024-11" db="EMBL/GenBank/DDBJ databases">
        <title>Adaptive evolution of stress response genes in parasites aligns with host niche diversity.</title>
        <authorList>
            <person name="Hahn C."/>
            <person name="Resl P."/>
        </authorList>
    </citation>
    <scope>NUCLEOTIDE SEQUENCE [LARGE SCALE GENOMIC DNA]</scope>
    <source>
        <strain evidence="4">EGGRZ-B1_66</strain>
        <tissue evidence="4">Body</tissue>
    </source>
</reference>
<proteinExistence type="predicted"/>
<dbReference type="PANTHER" id="PTHR11675:SF131">
    <property type="entry name" value="POLYPEPTIDE N-ACETYLGALACTOSAMINYLTRANSFERASE 9-RELATED"/>
    <property type="match status" value="1"/>
</dbReference>
<keyword evidence="5" id="KW-1185">Reference proteome</keyword>